<name>A0A4C1XZJ7_EUMVA</name>
<keyword evidence="2" id="KW-1185">Reference proteome</keyword>
<reference evidence="1 2" key="1">
    <citation type="journal article" date="2019" name="Commun. Biol.">
        <title>The bagworm genome reveals a unique fibroin gene that provides high tensile strength.</title>
        <authorList>
            <person name="Kono N."/>
            <person name="Nakamura H."/>
            <person name="Ohtoshi R."/>
            <person name="Tomita M."/>
            <person name="Numata K."/>
            <person name="Arakawa K."/>
        </authorList>
    </citation>
    <scope>NUCLEOTIDE SEQUENCE [LARGE SCALE GENOMIC DNA]</scope>
</reference>
<organism evidence="1 2">
    <name type="scientific">Eumeta variegata</name>
    <name type="common">Bagworm moth</name>
    <name type="synonym">Eumeta japonica</name>
    <dbReference type="NCBI Taxonomy" id="151549"/>
    <lineage>
        <taxon>Eukaryota</taxon>
        <taxon>Metazoa</taxon>
        <taxon>Ecdysozoa</taxon>
        <taxon>Arthropoda</taxon>
        <taxon>Hexapoda</taxon>
        <taxon>Insecta</taxon>
        <taxon>Pterygota</taxon>
        <taxon>Neoptera</taxon>
        <taxon>Endopterygota</taxon>
        <taxon>Lepidoptera</taxon>
        <taxon>Glossata</taxon>
        <taxon>Ditrysia</taxon>
        <taxon>Tineoidea</taxon>
        <taxon>Psychidae</taxon>
        <taxon>Oiketicinae</taxon>
        <taxon>Eumeta</taxon>
    </lineage>
</organism>
<dbReference type="EMBL" id="BGZK01001041">
    <property type="protein sequence ID" value="GBP69451.1"/>
    <property type="molecule type" value="Genomic_DNA"/>
</dbReference>
<protein>
    <submittedName>
        <fullName evidence="1">Uncharacterized protein</fullName>
    </submittedName>
</protein>
<dbReference type="AlphaFoldDB" id="A0A4C1XZJ7"/>
<evidence type="ECO:0000313" key="2">
    <source>
        <dbReference type="Proteomes" id="UP000299102"/>
    </source>
</evidence>
<accession>A0A4C1XZJ7</accession>
<gene>
    <name evidence="1" type="ORF">EVAR_48808_1</name>
</gene>
<proteinExistence type="predicted"/>
<comment type="caution">
    <text evidence="1">The sequence shown here is derived from an EMBL/GenBank/DDBJ whole genome shotgun (WGS) entry which is preliminary data.</text>
</comment>
<sequence>MIGNVWFIRAPLRLRRRSPLRLRRRSSHVRGSLDVQVRLFLYASRIPLPLKRSARTVALWVAGFPSRAPRRGRGVEGGFRLGRNLVVKQNAKSDCRSSVTRVRRWRAGAIRGEGRLGPAAYSISIELKQNYITRAAVRAQEADAGPDVVITDNYDRGGLREKGKILFEKPATHQSLLWDGGCPWA</sequence>
<evidence type="ECO:0000313" key="1">
    <source>
        <dbReference type="EMBL" id="GBP69451.1"/>
    </source>
</evidence>
<dbReference type="Proteomes" id="UP000299102">
    <property type="component" value="Unassembled WGS sequence"/>
</dbReference>